<proteinExistence type="predicted"/>
<dbReference type="OrthoDB" id="97893at2"/>
<feature type="chain" id="PRO_5020968165" evidence="4">
    <location>
        <begin position="26"/>
        <end position="1284"/>
    </location>
</feature>
<dbReference type="SUPFAM" id="SSF56935">
    <property type="entry name" value="Porins"/>
    <property type="match status" value="1"/>
</dbReference>
<evidence type="ECO:0000259" key="5">
    <source>
        <dbReference type="Pfam" id="PF25183"/>
    </source>
</evidence>
<evidence type="ECO:0000256" key="1">
    <source>
        <dbReference type="ARBA" id="ARBA00004442"/>
    </source>
</evidence>
<dbReference type="GO" id="GO:0009279">
    <property type="term" value="C:cell outer membrane"/>
    <property type="evidence" value="ECO:0007669"/>
    <property type="project" value="UniProtKB-SubCell"/>
</dbReference>
<evidence type="ECO:0000256" key="2">
    <source>
        <dbReference type="ARBA" id="ARBA00023136"/>
    </source>
</evidence>
<gene>
    <name evidence="6" type="ORF">ESZ00_03090</name>
</gene>
<dbReference type="InterPro" id="IPR036942">
    <property type="entry name" value="Beta-barrel_TonB_sf"/>
</dbReference>
<feature type="signal peptide" evidence="4">
    <location>
        <begin position="1"/>
        <end position="25"/>
    </location>
</feature>
<dbReference type="Pfam" id="PF25183">
    <property type="entry name" value="OMP_b-brl_4"/>
    <property type="match status" value="1"/>
</dbReference>
<dbReference type="EMBL" id="SDMK01000001">
    <property type="protein sequence ID" value="RXS96937.1"/>
    <property type="molecule type" value="Genomic_DNA"/>
</dbReference>
<keyword evidence="6" id="KW-0675">Receptor</keyword>
<dbReference type="Proteomes" id="UP000290253">
    <property type="component" value="Unassembled WGS sequence"/>
</dbReference>
<name>A0A4Q1SHU1_9BACT</name>
<dbReference type="InterPro" id="IPR057601">
    <property type="entry name" value="Oar-like_b-barrel"/>
</dbReference>
<dbReference type="GO" id="GO:0030246">
    <property type="term" value="F:carbohydrate binding"/>
    <property type="evidence" value="ECO:0007669"/>
    <property type="project" value="InterPro"/>
</dbReference>
<organism evidence="6 7">
    <name type="scientific">Silvibacterium dinghuense</name>
    <dbReference type="NCBI Taxonomy" id="1560006"/>
    <lineage>
        <taxon>Bacteria</taxon>
        <taxon>Pseudomonadati</taxon>
        <taxon>Acidobacteriota</taxon>
        <taxon>Terriglobia</taxon>
        <taxon>Terriglobales</taxon>
        <taxon>Acidobacteriaceae</taxon>
        <taxon>Silvibacterium</taxon>
    </lineage>
</organism>
<comment type="caution">
    <text evidence="6">The sequence shown here is derived from an EMBL/GenBank/DDBJ whole genome shotgun (WGS) entry which is preliminary data.</text>
</comment>
<keyword evidence="3" id="KW-0998">Cell outer membrane</keyword>
<feature type="domain" description="TonB-dependent transporter Oar-like beta-barrel" evidence="5">
    <location>
        <begin position="282"/>
        <end position="1277"/>
    </location>
</feature>
<dbReference type="Pfam" id="PF13620">
    <property type="entry name" value="CarboxypepD_reg"/>
    <property type="match status" value="1"/>
</dbReference>
<dbReference type="RefSeq" id="WP_129206719.1">
    <property type="nucleotide sequence ID" value="NZ_BMGU01000001.1"/>
</dbReference>
<comment type="subcellular location">
    <subcellularLocation>
        <location evidence="1">Cell outer membrane</location>
    </subcellularLocation>
</comment>
<evidence type="ECO:0000313" key="7">
    <source>
        <dbReference type="Proteomes" id="UP000290253"/>
    </source>
</evidence>
<keyword evidence="2" id="KW-0472">Membrane</keyword>
<accession>A0A4Q1SHU1</accession>
<dbReference type="Gene3D" id="2.40.170.20">
    <property type="entry name" value="TonB-dependent receptor, beta-barrel domain"/>
    <property type="match status" value="1"/>
</dbReference>
<dbReference type="SUPFAM" id="SSF49452">
    <property type="entry name" value="Starch-binding domain-like"/>
    <property type="match status" value="1"/>
</dbReference>
<keyword evidence="7" id="KW-1185">Reference proteome</keyword>
<evidence type="ECO:0000313" key="6">
    <source>
        <dbReference type="EMBL" id="RXS96937.1"/>
    </source>
</evidence>
<evidence type="ECO:0000256" key="4">
    <source>
        <dbReference type="SAM" id="SignalP"/>
    </source>
</evidence>
<protein>
    <submittedName>
        <fullName evidence="6">TonB-dependent receptor</fullName>
    </submittedName>
</protein>
<keyword evidence="4" id="KW-0732">Signal</keyword>
<dbReference type="Gene3D" id="2.60.40.1120">
    <property type="entry name" value="Carboxypeptidase-like, regulatory domain"/>
    <property type="match status" value="1"/>
</dbReference>
<dbReference type="InterPro" id="IPR013784">
    <property type="entry name" value="Carb-bd-like_fold"/>
</dbReference>
<evidence type="ECO:0000256" key="3">
    <source>
        <dbReference type="ARBA" id="ARBA00023237"/>
    </source>
</evidence>
<sequence>MLKRLGISALSFFLGLLLLTGNSWAQQTLGGITGEVSDASGALISDATVTAVDTGTGLTRSVKTSASGAYLFSSLPIGTYSLTITHDGFETQKMPSILVQADRTATINASLKIGQTSESVTVEASPLMNAVDTTNGYILDKAQIDAVPLPTGSFTGVAILAPGVNAELPGGTGSNSGLGNAPIWANGQRDTSNSFLLNGVDASNLFNGKSTSQVASARIVNNTGVGNAGAGGVEQSSASVYLAIGNALPSPAPETLQEIRVNTSMYDAQQGATSGAHIDMSTETGTNKYHGQLYAHRGTDWLNAAPFFFKQSSFIPEDEKVPQLHRYIAGGSIGGPIIKDKLFGYVAYQHVHIADQEIGISRLVVPAALTDDRSAGALANVANEEFGTDITAADISPVALFLMQYKMPNGQYLMPSPTTSAAPTASDPYNASIPGTSYFTADQGIANLDWNATSKDTLAAKYYYQHDPLAAPYAYSNVSGFTQKLDTGSQVFSLNNTQLVKPALSITEVLGFLREKAYGVNEQPFGPAAAGISAFGSSYFPGISIIDNLGNDSSTYNPNGVYDASANIGPGSFTQSPFTGLFQNRIMPSASAIWTLGKHTVTFGGSYSYTQLNVRDDRTGKGMIATSDFGNFLEGNLAPQNTDYTTTSFMVGNANRYYRANQAGAYIQDKFQATPTLSLTAGIRYDWNGGLTEKDGKIFNFDPSGYAFDGNEVTSNGFVVAGNNKLFPTAGVSDTTLTGRQWGIGPRLGLAWEPKELNGKVVVRSGTGIYYDRGELFTYLSPGYAAGEVTGGPFGVNQTPPFVNTVQCNPNDPQPTVASDCGGTFNLSTPWGDSAANAPSGNPADISKYLPTVSEIENGAQLFSFANYNRANKLPYSINYTLDVQWQPRSDLAIDIAYVGNVGRHQVVPVPFNQAETASPTSPINGQNYTYGYSVQSAGSAADTYCNCSPATLADGTTYLATYEGGNIDLRVPYVGYSAESETYKAAGLSAYNAVTAHVEKRLSHGIQGGLSYTYSHSLDEQSAMGLFYNGNNPLDLHDGYASSDFDRTHVINFTWSYTSPAFLGENTLAGRALNSWTLQGLTVLQSGQPYSIIDYSGAVGSIYYGVSDGITNPIVPLAPGCTPKKAYTGKSGAFGTPALDSTCFTIPLLNGGALNGAIPANDTFETNFTSGQRNIFRQSWQKRADASLAKNFKITDSIAARYTFDVFNLTNTTSFDIPGDNVAQNDGYNDFPVAGTTPAPSAAACAAGTASSTPFYNCPSGLGYVTHTIGSPRQIQMSLRVTF</sequence>
<reference evidence="6 7" key="1">
    <citation type="journal article" date="2016" name="Int. J. Syst. Evol. Microbiol.">
        <title>Acidipila dinghuensis sp. nov., an acidobacterium isolated from forest soil.</title>
        <authorList>
            <person name="Jiang Y.W."/>
            <person name="Wang J."/>
            <person name="Chen M.H."/>
            <person name="Lv Y.Y."/>
            <person name="Qiu L.H."/>
        </authorList>
    </citation>
    <scope>NUCLEOTIDE SEQUENCE [LARGE SCALE GENOMIC DNA]</scope>
    <source>
        <strain evidence="6 7">DHOF10</strain>
    </source>
</reference>